<evidence type="ECO:0000256" key="2">
    <source>
        <dbReference type="ARBA" id="ARBA00009063"/>
    </source>
</evidence>
<comment type="subcellular location">
    <subcellularLocation>
        <location evidence="1">Membrane</location>
        <topology evidence="1">Single-pass type IV membrane protein</topology>
    </subcellularLocation>
</comment>
<comment type="similarity">
    <text evidence="2">Belongs to the syntaxin family.</text>
</comment>
<dbReference type="SMART" id="SM00397">
    <property type="entry name" value="t_SNARE"/>
    <property type="match status" value="1"/>
</dbReference>
<dbReference type="InterPro" id="IPR010989">
    <property type="entry name" value="SNARE"/>
</dbReference>
<dbReference type="EMBL" id="JASJQH010007517">
    <property type="protein sequence ID" value="KAK9707987.1"/>
    <property type="molecule type" value="Genomic_DNA"/>
</dbReference>
<dbReference type="PANTHER" id="PTHR19957">
    <property type="entry name" value="SYNTAXIN"/>
    <property type="match status" value="1"/>
</dbReference>
<feature type="non-terminal residue" evidence="5">
    <location>
        <position position="1"/>
    </location>
</feature>
<name>A0ABR2VWI2_9FUNG</name>
<keyword evidence="3" id="KW-1133">Transmembrane helix</keyword>
<dbReference type="Gene3D" id="1.20.58.70">
    <property type="match status" value="1"/>
</dbReference>
<dbReference type="Proteomes" id="UP001479436">
    <property type="component" value="Unassembled WGS sequence"/>
</dbReference>
<evidence type="ECO:0000259" key="4">
    <source>
        <dbReference type="PROSITE" id="PS50192"/>
    </source>
</evidence>
<dbReference type="SUPFAM" id="SSF47661">
    <property type="entry name" value="t-snare proteins"/>
    <property type="match status" value="1"/>
</dbReference>
<keyword evidence="3" id="KW-0472">Membrane</keyword>
<dbReference type="PANTHER" id="PTHR19957:SF307">
    <property type="entry name" value="PROTEIN SSO1-RELATED"/>
    <property type="match status" value="1"/>
</dbReference>
<evidence type="ECO:0000256" key="1">
    <source>
        <dbReference type="ARBA" id="ARBA00004211"/>
    </source>
</evidence>
<accession>A0ABR2VWI2</accession>
<evidence type="ECO:0000313" key="6">
    <source>
        <dbReference type="Proteomes" id="UP001479436"/>
    </source>
</evidence>
<comment type="caution">
    <text evidence="5">The sequence shown here is derived from an EMBL/GenBank/DDBJ whole genome shotgun (WGS) entry which is preliminary data.</text>
</comment>
<sequence length="255" mass="29596">SRIEIDRALEKFNALRTNIENNIDIIHDIHQDSLDVLGSEESAAHSTKLRELTAQTTFMLKQSKSNLKDLLNALQSDDVELRRRRWAGARLQLENTLTKYRETEKTGQENYKNMLRRHYALVNPDASDKEVEEYIKRDPSGYVFANAILRQNDAIQTIQLVQDRHQDMFEITRMISELDSLFSEVHEMVEEQQEMIQQVDEKALIANDHLYDANSELEKSKVIMLKASTKYRIMALVALVIVIVVAVIVYFVLKM</sequence>
<dbReference type="InterPro" id="IPR000727">
    <property type="entry name" value="T_SNARE_dom"/>
</dbReference>
<gene>
    <name evidence="5" type="ORF">K7432_009887</name>
</gene>
<proteinExistence type="inferred from homology"/>
<dbReference type="PROSITE" id="PS50192">
    <property type="entry name" value="T_SNARE"/>
    <property type="match status" value="1"/>
</dbReference>
<feature type="domain" description="T-SNARE coiled-coil homology" evidence="4">
    <location>
        <begin position="158"/>
        <end position="220"/>
    </location>
</feature>
<dbReference type="InterPro" id="IPR045242">
    <property type="entry name" value="Syntaxin"/>
</dbReference>
<feature type="transmembrane region" description="Helical" evidence="3">
    <location>
        <begin position="233"/>
        <end position="253"/>
    </location>
</feature>
<protein>
    <recommendedName>
        <fullName evidence="4">t-SNARE coiled-coil homology domain-containing protein</fullName>
    </recommendedName>
</protein>
<organism evidence="5 6">
    <name type="scientific">Basidiobolus ranarum</name>
    <dbReference type="NCBI Taxonomy" id="34480"/>
    <lineage>
        <taxon>Eukaryota</taxon>
        <taxon>Fungi</taxon>
        <taxon>Fungi incertae sedis</taxon>
        <taxon>Zoopagomycota</taxon>
        <taxon>Entomophthoromycotina</taxon>
        <taxon>Basidiobolomycetes</taxon>
        <taxon>Basidiobolales</taxon>
        <taxon>Basidiobolaceae</taxon>
        <taxon>Basidiobolus</taxon>
    </lineage>
</organism>
<keyword evidence="3" id="KW-0812">Transmembrane</keyword>
<reference evidence="5 6" key="1">
    <citation type="submission" date="2023-04" db="EMBL/GenBank/DDBJ databases">
        <title>Genome of Basidiobolus ranarum AG-B5.</title>
        <authorList>
            <person name="Stajich J.E."/>
            <person name="Carter-House D."/>
            <person name="Gryganskyi A."/>
        </authorList>
    </citation>
    <scope>NUCLEOTIDE SEQUENCE [LARGE SCALE GENOMIC DNA]</scope>
    <source>
        <strain evidence="5 6">AG-B5</strain>
    </source>
</reference>
<evidence type="ECO:0000313" key="5">
    <source>
        <dbReference type="EMBL" id="KAK9707987.1"/>
    </source>
</evidence>
<keyword evidence="6" id="KW-1185">Reference proteome</keyword>
<evidence type="ECO:0000256" key="3">
    <source>
        <dbReference type="SAM" id="Phobius"/>
    </source>
</evidence>